<dbReference type="InterPro" id="IPR036527">
    <property type="entry name" value="SCP2_sterol-bd_dom_sf"/>
</dbReference>
<evidence type="ECO:0000313" key="1">
    <source>
        <dbReference type="EMBL" id="OWY97071.1"/>
    </source>
</evidence>
<accession>A0A225UVV1</accession>
<evidence type="ECO:0008006" key="3">
    <source>
        <dbReference type="Google" id="ProtNLM"/>
    </source>
</evidence>
<proteinExistence type="predicted"/>
<dbReference type="EMBL" id="NBNE01010879">
    <property type="protein sequence ID" value="OWY97071.1"/>
    <property type="molecule type" value="Genomic_DNA"/>
</dbReference>
<dbReference type="SUPFAM" id="SSF55718">
    <property type="entry name" value="SCP-like"/>
    <property type="match status" value="1"/>
</dbReference>
<evidence type="ECO:0000313" key="2">
    <source>
        <dbReference type="Proteomes" id="UP000198211"/>
    </source>
</evidence>
<reference evidence="2" key="1">
    <citation type="submission" date="2017-03" db="EMBL/GenBank/DDBJ databases">
        <title>Phytopthora megakarya and P. palmivora, two closely related causual agents of cacao black pod achieved similar genome size and gene model numbers by different mechanisms.</title>
        <authorList>
            <person name="Ali S."/>
            <person name="Shao J."/>
            <person name="Larry D.J."/>
            <person name="Kronmiller B."/>
            <person name="Shen D."/>
            <person name="Strem M.D."/>
            <person name="Melnick R.L."/>
            <person name="Guiltinan M.J."/>
            <person name="Tyler B.M."/>
            <person name="Meinhardt L.W."/>
            <person name="Bailey B.A."/>
        </authorList>
    </citation>
    <scope>NUCLEOTIDE SEQUENCE [LARGE SCALE GENOMIC DNA]</scope>
    <source>
        <strain evidence="2">zdho120</strain>
    </source>
</reference>
<gene>
    <name evidence="1" type="ORF">PHMEG_00032491</name>
</gene>
<name>A0A225UVV1_9STRA</name>
<protein>
    <recommendedName>
        <fullName evidence="3">SCP2 domain-containing protein</fullName>
    </recommendedName>
</protein>
<keyword evidence="2" id="KW-1185">Reference proteome</keyword>
<comment type="caution">
    <text evidence="1">The sequence shown here is derived from an EMBL/GenBank/DDBJ whole genome shotgun (WGS) entry which is preliminary data.</text>
</comment>
<organism evidence="1 2">
    <name type="scientific">Phytophthora megakarya</name>
    <dbReference type="NCBI Taxonomy" id="4795"/>
    <lineage>
        <taxon>Eukaryota</taxon>
        <taxon>Sar</taxon>
        <taxon>Stramenopiles</taxon>
        <taxon>Oomycota</taxon>
        <taxon>Peronosporomycetes</taxon>
        <taxon>Peronosporales</taxon>
        <taxon>Peronosporaceae</taxon>
        <taxon>Phytophthora</taxon>
    </lineage>
</organism>
<sequence length="135" mass="14995">MATVASSDQAADPQKEREIDEVMEFLKFSVKPSTSFGGTILFKFKDADGAEPRTTYAVEISDERLVATRKNATATDVRPTCEMTITMDDFLWIYSGKVSSSDMVKLFYAGCVAISSYAFRTVSKFAQSFDFSSEK</sequence>
<dbReference type="AlphaFoldDB" id="A0A225UVV1"/>
<dbReference type="Proteomes" id="UP000198211">
    <property type="component" value="Unassembled WGS sequence"/>
</dbReference>
<dbReference type="OrthoDB" id="63005at2759"/>
<dbReference type="STRING" id="4795.A0A225UVV1"/>